<gene>
    <name evidence="1" type="ORF">SYV04_00350</name>
</gene>
<sequence>MVLALVVFLLPGGFPMVLGYVTARTLLARWRQAQAQANGRVVALRDVVATLHFRDLVREARAAF</sequence>
<evidence type="ECO:0008006" key="3">
    <source>
        <dbReference type="Google" id="ProtNLM"/>
    </source>
</evidence>
<organism evidence="1 2">
    <name type="scientific">Hyalangium rubrum</name>
    <dbReference type="NCBI Taxonomy" id="3103134"/>
    <lineage>
        <taxon>Bacteria</taxon>
        <taxon>Pseudomonadati</taxon>
        <taxon>Myxococcota</taxon>
        <taxon>Myxococcia</taxon>
        <taxon>Myxococcales</taxon>
        <taxon>Cystobacterineae</taxon>
        <taxon>Archangiaceae</taxon>
        <taxon>Hyalangium</taxon>
    </lineage>
</organism>
<keyword evidence="2" id="KW-1185">Reference proteome</keyword>
<dbReference type="EMBL" id="JAXIVS010000001">
    <property type="protein sequence ID" value="MDY7224803.1"/>
    <property type="molecule type" value="Genomic_DNA"/>
</dbReference>
<comment type="caution">
    <text evidence="1">The sequence shown here is derived from an EMBL/GenBank/DDBJ whole genome shotgun (WGS) entry which is preliminary data.</text>
</comment>
<name>A0ABU5GWC3_9BACT</name>
<evidence type="ECO:0000313" key="2">
    <source>
        <dbReference type="Proteomes" id="UP001291309"/>
    </source>
</evidence>
<dbReference type="Proteomes" id="UP001291309">
    <property type="component" value="Unassembled WGS sequence"/>
</dbReference>
<proteinExistence type="predicted"/>
<dbReference type="RefSeq" id="WP_321544456.1">
    <property type="nucleotide sequence ID" value="NZ_JAXIVS010000001.1"/>
</dbReference>
<protein>
    <recommendedName>
        <fullName evidence="3">ABC transporter ATP-binding protein</fullName>
    </recommendedName>
</protein>
<accession>A0ABU5GWC3</accession>
<reference evidence="1 2" key="1">
    <citation type="submission" date="2023-12" db="EMBL/GenBank/DDBJ databases">
        <title>the genome sequence of Hyalangium sp. s54d21.</title>
        <authorList>
            <person name="Zhang X."/>
        </authorList>
    </citation>
    <scope>NUCLEOTIDE SEQUENCE [LARGE SCALE GENOMIC DNA]</scope>
    <source>
        <strain evidence="2">s54d21</strain>
    </source>
</reference>
<evidence type="ECO:0000313" key="1">
    <source>
        <dbReference type="EMBL" id="MDY7224803.1"/>
    </source>
</evidence>